<dbReference type="InterPro" id="IPR004378">
    <property type="entry name" value="F420H2_quin_Rdtase"/>
</dbReference>
<dbReference type="AlphaFoldDB" id="A0A0A0JAV8"/>
<comment type="caution">
    <text evidence="1">The sequence shown here is derived from an EMBL/GenBank/DDBJ whole genome shotgun (WGS) entry which is preliminary data.</text>
</comment>
<dbReference type="OrthoDB" id="3778270at2"/>
<dbReference type="NCBIfam" id="TIGR00026">
    <property type="entry name" value="hi_GC_TIGR00026"/>
    <property type="match status" value="1"/>
</dbReference>
<dbReference type="Proteomes" id="UP000030002">
    <property type="component" value="Unassembled WGS sequence"/>
</dbReference>
<dbReference type="EMBL" id="AVPJ01000002">
    <property type="protein sequence ID" value="KGN34288.1"/>
    <property type="molecule type" value="Genomic_DNA"/>
</dbReference>
<reference evidence="1 2" key="1">
    <citation type="submission" date="2013-08" db="EMBL/GenBank/DDBJ databases">
        <title>The genome sequence of Knoellia sinensis.</title>
        <authorList>
            <person name="Zhu W."/>
            <person name="Wang G."/>
        </authorList>
    </citation>
    <scope>NUCLEOTIDE SEQUENCE [LARGE SCALE GENOMIC DNA]</scope>
    <source>
        <strain evidence="1 2">KCTC 19936</strain>
    </source>
</reference>
<dbReference type="eggNOG" id="ENOG5032Z8Q">
    <property type="taxonomic scope" value="Bacteria"/>
</dbReference>
<organism evidence="1 2">
    <name type="scientific">Knoellia sinensis KCTC 19936</name>
    <dbReference type="NCBI Taxonomy" id="1385520"/>
    <lineage>
        <taxon>Bacteria</taxon>
        <taxon>Bacillati</taxon>
        <taxon>Actinomycetota</taxon>
        <taxon>Actinomycetes</taxon>
        <taxon>Micrococcales</taxon>
        <taxon>Intrasporangiaceae</taxon>
        <taxon>Knoellia</taxon>
    </lineage>
</organism>
<evidence type="ECO:0008006" key="3">
    <source>
        <dbReference type="Google" id="ProtNLM"/>
    </source>
</evidence>
<dbReference type="GO" id="GO:0016491">
    <property type="term" value="F:oxidoreductase activity"/>
    <property type="evidence" value="ECO:0007669"/>
    <property type="project" value="InterPro"/>
</dbReference>
<dbReference type="InterPro" id="IPR012349">
    <property type="entry name" value="Split_barrel_FMN-bd"/>
</dbReference>
<dbReference type="Gene3D" id="2.30.110.10">
    <property type="entry name" value="Electron Transport, Fmn-binding Protein, Chain A"/>
    <property type="match status" value="1"/>
</dbReference>
<evidence type="ECO:0000313" key="1">
    <source>
        <dbReference type="EMBL" id="KGN34288.1"/>
    </source>
</evidence>
<accession>A0A0A0JAV8</accession>
<sequence length="126" mass="13466">MARPPAGAKYFNLLAVQVAGRPFVPVFAVVRHRGRTSGREYSTPVIVLKAPGAFVVPIVWGKESDWVRNVLAAGGGTVRYKGQDHAVTDPQIVGVEEARAAAPSLLHGALERLPGGGDFLRLRRDG</sequence>
<gene>
    <name evidence="1" type="ORF">N802_13075</name>
</gene>
<evidence type="ECO:0000313" key="2">
    <source>
        <dbReference type="Proteomes" id="UP000030002"/>
    </source>
</evidence>
<name>A0A0A0JAV8_9MICO</name>
<protein>
    <recommendedName>
        <fullName evidence="3">Nitroreductase</fullName>
    </recommendedName>
</protein>
<dbReference type="RefSeq" id="WP_035912527.1">
    <property type="nucleotide sequence ID" value="NZ_AVPJ01000002.1"/>
</dbReference>
<keyword evidence="2" id="KW-1185">Reference proteome</keyword>
<dbReference type="STRING" id="1385520.N802_13075"/>
<proteinExistence type="predicted"/>